<proteinExistence type="predicted"/>
<accession>A0AAV7W2T0</accession>
<sequence length="74" mass="8148">MVRARQAGKKNPLAGSGCVDVTQVLLSNTDTTSAVCCEINCTVSLEEQEIQRTAYREERTMECSAEAHRRNTVS</sequence>
<dbReference type="EMBL" id="JANPWB010000002">
    <property type="protein sequence ID" value="KAJ1207190.1"/>
    <property type="molecule type" value="Genomic_DNA"/>
</dbReference>
<gene>
    <name evidence="1" type="ORF">NDU88_002582</name>
</gene>
<name>A0AAV7W2T0_PLEWA</name>
<dbReference type="Proteomes" id="UP001066276">
    <property type="component" value="Chromosome 1_2"/>
</dbReference>
<organism evidence="1 2">
    <name type="scientific">Pleurodeles waltl</name>
    <name type="common">Iberian ribbed newt</name>
    <dbReference type="NCBI Taxonomy" id="8319"/>
    <lineage>
        <taxon>Eukaryota</taxon>
        <taxon>Metazoa</taxon>
        <taxon>Chordata</taxon>
        <taxon>Craniata</taxon>
        <taxon>Vertebrata</taxon>
        <taxon>Euteleostomi</taxon>
        <taxon>Amphibia</taxon>
        <taxon>Batrachia</taxon>
        <taxon>Caudata</taxon>
        <taxon>Salamandroidea</taxon>
        <taxon>Salamandridae</taxon>
        <taxon>Pleurodelinae</taxon>
        <taxon>Pleurodeles</taxon>
    </lineage>
</organism>
<evidence type="ECO:0000313" key="1">
    <source>
        <dbReference type="EMBL" id="KAJ1207190.1"/>
    </source>
</evidence>
<protein>
    <submittedName>
        <fullName evidence="1">Uncharacterized protein</fullName>
    </submittedName>
</protein>
<keyword evidence="2" id="KW-1185">Reference proteome</keyword>
<reference evidence="1" key="1">
    <citation type="journal article" date="2022" name="bioRxiv">
        <title>Sequencing and chromosome-scale assembly of the giantPleurodeles waltlgenome.</title>
        <authorList>
            <person name="Brown T."/>
            <person name="Elewa A."/>
            <person name="Iarovenko S."/>
            <person name="Subramanian E."/>
            <person name="Araus A.J."/>
            <person name="Petzold A."/>
            <person name="Susuki M."/>
            <person name="Suzuki K.-i.T."/>
            <person name="Hayashi T."/>
            <person name="Toyoda A."/>
            <person name="Oliveira C."/>
            <person name="Osipova E."/>
            <person name="Leigh N.D."/>
            <person name="Simon A."/>
            <person name="Yun M.H."/>
        </authorList>
    </citation>
    <scope>NUCLEOTIDE SEQUENCE</scope>
    <source>
        <strain evidence="1">20211129_DDA</strain>
        <tissue evidence="1">Liver</tissue>
    </source>
</reference>
<evidence type="ECO:0000313" key="2">
    <source>
        <dbReference type="Proteomes" id="UP001066276"/>
    </source>
</evidence>
<dbReference type="AlphaFoldDB" id="A0AAV7W2T0"/>
<comment type="caution">
    <text evidence="1">The sequence shown here is derived from an EMBL/GenBank/DDBJ whole genome shotgun (WGS) entry which is preliminary data.</text>
</comment>